<dbReference type="InterPro" id="IPR050921">
    <property type="entry name" value="T4SS_GSP_E_ATPase"/>
</dbReference>
<dbReference type="Gene3D" id="3.30.450.90">
    <property type="match status" value="1"/>
</dbReference>
<evidence type="ECO:0000259" key="3">
    <source>
        <dbReference type="PROSITE" id="PS00662"/>
    </source>
</evidence>
<dbReference type="AlphaFoldDB" id="A0AAU6Q4Z1"/>
<feature type="domain" description="Bacterial type II secretion system protein E" evidence="3">
    <location>
        <begin position="199"/>
        <end position="213"/>
    </location>
</feature>
<dbReference type="PROSITE" id="PS00662">
    <property type="entry name" value="T2SP_E"/>
    <property type="match status" value="1"/>
</dbReference>
<feature type="compositionally biased region" description="Low complexity" evidence="2">
    <location>
        <begin position="396"/>
        <end position="409"/>
    </location>
</feature>
<comment type="similarity">
    <text evidence="1">Belongs to the GSP E family.</text>
</comment>
<dbReference type="PANTHER" id="PTHR30486:SF16">
    <property type="entry name" value="TWITCHING MOTILITY PROTEIN PILT"/>
    <property type="match status" value="1"/>
</dbReference>
<dbReference type="GO" id="GO:0005524">
    <property type="term" value="F:ATP binding"/>
    <property type="evidence" value="ECO:0007669"/>
    <property type="project" value="InterPro"/>
</dbReference>
<dbReference type="EMBL" id="CP149782">
    <property type="protein sequence ID" value="WYF45323.1"/>
    <property type="molecule type" value="Genomic_DNA"/>
</dbReference>
<dbReference type="CDD" id="cd01131">
    <property type="entry name" value="PilT"/>
    <property type="match status" value="1"/>
</dbReference>
<reference evidence="4" key="1">
    <citation type="submission" date="2024-03" db="EMBL/GenBank/DDBJ databases">
        <title>Deinococcus weizhi sp. nov., isolated from human skin.</title>
        <authorList>
            <person name="Wei Z."/>
            <person name="Tian F."/>
            <person name="Yang C."/>
            <person name="Xin L.T."/>
            <person name="Wen Z.J."/>
            <person name="Lan K.C."/>
            <person name="Yu L."/>
            <person name="Zhe W."/>
            <person name="Dan F.D."/>
            <person name="Jun W."/>
            <person name="Rui Z."/>
            <person name="Yong X.J."/>
            <person name="Ting Y."/>
            <person name="Wei X."/>
            <person name="Xu Z.G."/>
            <person name="Xin Z."/>
            <person name="Dong F.G."/>
            <person name="Ni X.M."/>
            <person name="Zheng M.G."/>
            <person name="Chun Y."/>
            <person name="Qian W.X."/>
        </authorList>
    </citation>
    <scope>NUCLEOTIDE SEQUENCE</scope>
    <source>
        <strain evidence="4">VB142</strain>
    </source>
</reference>
<organism evidence="4">
    <name type="scientific">Deinococcus sp. VB142</name>
    <dbReference type="NCBI Taxonomy" id="3112952"/>
    <lineage>
        <taxon>Bacteria</taxon>
        <taxon>Thermotogati</taxon>
        <taxon>Deinococcota</taxon>
        <taxon>Deinococci</taxon>
        <taxon>Deinococcales</taxon>
        <taxon>Deinococcaceae</taxon>
        <taxon>Deinococcus</taxon>
    </lineage>
</organism>
<name>A0AAU6Q4Z1_9DEIO</name>
<dbReference type="InterPro" id="IPR003593">
    <property type="entry name" value="AAA+_ATPase"/>
</dbReference>
<evidence type="ECO:0000256" key="1">
    <source>
        <dbReference type="ARBA" id="ARBA00006611"/>
    </source>
</evidence>
<dbReference type="GO" id="GO:0016887">
    <property type="term" value="F:ATP hydrolysis activity"/>
    <property type="evidence" value="ECO:0007669"/>
    <property type="project" value="InterPro"/>
</dbReference>
<dbReference type="SMART" id="SM00382">
    <property type="entry name" value="AAA"/>
    <property type="match status" value="1"/>
</dbReference>
<dbReference type="InterPro" id="IPR027417">
    <property type="entry name" value="P-loop_NTPase"/>
</dbReference>
<dbReference type="SUPFAM" id="SSF52540">
    <property type="entry name" value="P-loop containing nucleoside triphosphate hydrolases"/>
    <property type="match status" value="1"/>
</dbReference>
<accession>A0AAU6Q4Z1</accession>
<gene>
    <name evidence="4" type="ORF">WDJ50_04135</name>
</gene>
<evidence type="ECO:0000313" key="4">
    <source>
        <dbReference type="EMBL" id="WYF45323.1"/>
    </source>
</evidence>
<evidence type="ECO:0000256" key="2">
    <source>
        <dbReference type="SAM" id="MobiDB-lite"/>
    </source>
</evidence>
<dbReference type="PANTHER" id="PTHR30486">
    <property type="entry name" value="TWITCHING MOTILITY PROTEIN PILT"/>
    <property type="match status" value="1"/>
</dbReference>
<proteinExistence type="inferred from homology"/>
<feature type="compositionally biased region" description="Gly residues" evidence="2">
    <location>
        <begin position="379"/>
        <end position="395"/>
    </location>
</feature>
<sequence>MTMTSGIDITDILRVAADKGASDIILAAGLPPQFKLSGVYDSQGFEPLAATDTRKLMYSMMNERQQRTFEEKRELDFSFALGDKARFRVNAFMQRGNVGGVMRLIPTTVKTIAEMGLPQTVIDIANAPRGLVLVTGPTGSGKSTTLASMIDHINQTKKVHILTIEDPIEFMHPNKASIINQREVGADTLSFNDALRAALRQAPDVILVGEMRDYETIKAAVTAAETGHLVMGTLHTNSAPESIDRIVDVFPEEQQEQIRVQLANNLVAVMTQQLLPRADGQGRVLAYEILIANPAVRALIREGKTFQITSVMQTGAREGMVTMDAYLAGLFRRHQITYDKGLERAVDPKEFARLANDPSAGLGGAGSAPAAAPIPAYGGAVGGGSAGTGRGGDYGRGAAAPAAPTAPARPETPRSDSGRDPGRGGGFGRR</sequence>
<feature type="region of interest" description="Disordered" evidence="2">
    <location>
        <begin position="373"/>
        <end position="430"/>
    </location>
</feature>
<dbReference type="NCBIfam" id="TIGR01420">
    <property type="entry name" value="pilT_fam"/>
    <property type="match status" value="1"/>
</dbReference>
<dbReference type="RefSeq" id="WP_339096541.1">
    <property type="nucleotide sequence ID" value="NZ_CP149782.1"/>
</dbReference>
<dbReference type="Gene3D" id="3.40.50.300">
    <property type="entry name" value="P-loop containing nucleotide triphosphate hydrolases"/>
    <property type="match status" value="1"/>
</dbReference>
<dbReference type="Pfam" id="PF00437">
    <property type="entry name" value="T2SSE"/>
    <property type="match status" value="1"/>
</dbReference>
<dbReference type="InterPro" id="IPR001482">
    <property type="entry name" value="T2SS/T4SS_dom"/>
</dbReference>
<dbReference type="InterPro" id="IPR006321">
    <property type="entry name" value="PilT/PilU"/>
</dbReference>
<feature type="compositionally biased region" description="Basic and acidic residues" evidence="2">
    <location>
        <begin position="411"/>
        <end position="422"/>
    </location>
</feature>
<protein>
    <submittedName>
        <fullName evidence="4">Type IV pilus twitching motility protein PilT</fullName>
    </submittedName>
</protein>